<evidence type="ECO:0000259" key="1">
    <source>
        <dbReference type="Pfam" id="PF09346"/>
    </source>
</evidence>
<sequence>MATVQVVEEGNRRKGGMSSEETDQCILDILSWFQRKKAALPKGAMDPQEVEAMEKALETTIPKALVFLLEKQNGGIWFNEFKSLSCDEIIATAETSQAWDGWTRGFVPLAADADGALLVIDTKDGNAVQELSSDGIGRQLASSLTAYFETYRNELLSGNYDFVQDVGLVERSHKARK</sequence>
<dbReference type="InterPro" id="IPR018958">
    <property type="entry name" value="Knr4/Smi1-like_dom"/>
</dbReference>
<dbReference type="STRING" id="157072.A0A024T8G8"/>
<dbReference type="SUPFAM" id="SSF160631">
    <property type="entry name" value="SMI1/KNR4-like"/>
    <property type="match status" value="1"/>
</dbReference>
<reference evidence="2" key="1">
    <citation type="submission" date="2013-12" db="EMBL/GenBank/DDBJ databases">
        <title>The Genome Sequence of Aphanomyces invadans NJM9701.</title>
        <authorList>
            <consortium name="The Broad Institute Genomics Platform"/>
            <person name="Russ C."/>
            <person name="Tyler B."/>
            <person name="van West P."/>
            <person name="Dieguez-Uribeondo J."/>
            <person name="Young S.K."/>
            <person name="Zeng Q."/>
            <person name="Gargeya S."/>
            <person name="Fitzgerald M."/>
            <person name="Abouelleil A."/>
            <person name="Alvarado L."/>
            <person name="Chapman S.B."/>
            <person name="Gainer-Dewar J."/>
            <person name="Goldberg J."/>
            <person name="Griggs A."/>
            <person name="Gujja S."/>
            <person name="Hansen M."/>
            <person name="Howarth C."/>
            <person name="Imamovic A."/>
            <person name="Ireland A."/>
            <person name="Larimer J."/>
            <person name="McCowan C."/>
            <person name="Murphy C."/>
            <person name="Pearson M."/>
            <person name="Poon T.W."/>
            <person name="Priest M."/>
            <person name="Roberts A."/>
            <person name="Saif S."/>
            <person name="Shea T."/>
            <person name="Sykes S."/>
            <person name="Wortman J."/>
            <person name="Nusbaum C."/>
            <person name="Birren B."/>
        </authorList>
    </citation>
    <scope>NUCLEOTIDE SEQUENCE [LARGE SCALE GENOMIC DNA]</scope>
    <source>
        <strain evidence="2">NJM9701</strain>
    </source>
</reference>
<dbReference type="Pfam" id="PF09346">
    <property type="entry name" value="SMI1_KNR4"/>
    <property type="match status" value="1"/>
</dbReference>
<gene>
    <name evidence="2" type="ORF">H310_14835</name>
</gene>
<name>A0A024T8G8_9STRA</name>
<dbReference type="AlphaFoldDB" id="A0A024T8G8"/>
<proteinExistence type="predicted"/>
<dbReference type="GeneID" id="20091885"/>
<dbReference type="VEuPathDB" id="FungiDB:H310_14835"/>
<dbReference type="Gene3D" id="3.40.1580.10">
    <property type="entry name" value="SMI1/KNR4-like"/>
    <property type="match status" value="1"/>
</dbReference>
<dbReference type="OrthoDB" id="58077at2759"/>
<dbReference type="EMBL" id="KI914044">
    <property type="protein sequence ID" value="ETV90385.1"/>
    <property type="molecule type" value="Genomic_DNA"/>
</dbReference>
<evidence type="ECO:0000313" key="2">
    <source>
        <dbReference type="EMBL" id="ETV90385.1"/>
    </source>
</evidence>
<protein>
    <recommendedName>
        <fullName evidence="1">Knr4/Smi1-like domain-containing protein</fullName>
    </recommendedName>
</protein>
<organism evidence="2">
    <name type="scientific">Aphanomyces invadans</name>
    <dbReference type="NCBI Taxonomy" id="157072"/>
    <lineage>
        <taxon>Eukaryota</taxon>
        <taxon>Sar</taxon>
        <taxon>Stramenopiles</taxon>
        <taxon>Oomycota</taxon>
        <taxon>Saprolegniomycetes</taxon>
        <taxon>Saprolegniales</taxon>
        <taxon>Verrucalvaceae</taxon>
        <taxon>Aphanomyces</taxon>
    </lineage>
</organism>
<dbReference type="InterPro" id="IPR037883">
    <property type="entry name" value="Knr4/Smi1-like_sf"/>
</dbReference>
<dbReference type="RefSeq" id="XP_008880995.1">
    <property type="nucleotide sequence ID" value="XM_008882773.1"/>
</dbReference>
<accession>A0A024T8G8</accession>
<feature type="domain" description="Knr4/Smi1-like" evidence="1">
    <location>
        <begin position="46"/>
        <end position="149"/>
    </location>
</feature>
<dbReference type="eggNOG" id="ENOG502S24U">
    <property type="taxonomic scope" value="Eukaryota"/>
</dbReference>